<dbReference type="Proteomes" id="UP001500212">
    <property type="component" value="Unassembled WGS sequence"/>
</dbReference>
<sequence length="647" mass="71847">MPEESGTPDFARLVADLKLLREKGLTRLRRINVPALEEATRRCRPNSSASTQPAIEELLRSAVSRIGGGFLGEAAEYTFGLVSGTRAWPAQQRRRKAAEICGVTTDHFRKSYEITILEQVAEEMIASIERSSTPSGGEPKASAAGDTPGTGHIVMRTVVGDAVFVERLAEATSATIVDPTHEDLADHLERALARKRRRSGPAAFWEELRIVFLNDDLLGFVRDDLTVQFPDAAEAARERRQRAGLARRTVTSLLLRLGTPGRWSVHSYAGLVQFPGAVLRTADGHNLVHLTGARSHRAGPEILRFEFEDRPDHYFESVFQEVVENSREEHEVVLVGSPTEAGFACSGARFRRGVMIPQQNIHDWLPAVVIITWRRKGGSIEPLLEINTPKNSTRELGKASHLSGYVNQRDHVTQDSANSTAPNFLIGPATAKAAVLRELRDELRVTELPREPRLTSTPGFYYPDKENLFFYVFEVEIPAETRFAPSTHMYPWSVEEVLQVREHQVVNNTILALTEDGLTRGQRRMALTIAGLNLTVHGHDDLARRVSEQSRQDELDRRLVEELTELAGRSRFSRYAAGRELSIEGLAGLQYRNFFTDVLPVYAQVGVPSAAKILASLHADPARSRAIGRLAASYGDEQLITALPIEV</sequence>
<reference evidence="3" key="1">
    <citation type="journal article" date="2019" name="Int. J. Syst. Evol. Microbiol.">
        <title>The Global Catalogue of Microorganisms (GCM) 10K type strain sequencing project: providing services to taxonomists for standard genome sequencing and annotation.</title>
        <authorList>
            <consortium name="The Broad Institute Genomics Platform"/>
            <consortium name="The Broad Institute Genome Sequencing Center for Infectious Disease"/>
            <person name="Wu L."/>
            <person name="Ma J."/>
        </authorList>
    </citation>
    <scope>NUCLEOTIDE SEQUENCE [LARGE SCALE GENOMIC DNA]</scope>
    <source>
        <strain evidence="3">JCM 17938</strain>
    </source>
</reference>
<comment type="caution">
    <text evidence="2">The sequence shown here is derived from an EMBL/GenBank/DDBJ whole genome shotgun (WGS) entry which is preliminary data.</text>
</comment>
<keyword evidence="3" id="KW-1185">Reference proteome</keyword>
<evidence type="ECO:0000256" key="1">
    <source>
        <dbReference type="SAM" id="MobiDB-lite"/>
    </source>
</evidence>
<evidence type="ECO:0000313" key="2">
    <source>
        <dbReference type="EMBL" id="GAA4615111.1"/>
    </source>
</evidence>
<name>A0ABP8TU37_9ACTN</name>
<protein>
    <submittedName>
        <fullName evidence="2">Uncharacterized protein</fullName>
    </submittedName>
</protein>
<dbReference type="EMBL" id="BAABHJ010000027">
    <property type="protein sequence ID" value="GAA4615111.1"/>
    <property type="molecule type" value="Genomic_DNA"/>
</dbReference>
<proteinExistence type="predicted"/>
<accession>A0ABP8TU37</accession>
<feature type="region of interest" description="Disordered" evidence="1">
    <location>
        <begin position="129"/>
        <end position="150"/>
    </location>
</feature>
<gene>
    <name evidence="2" type="ORF">GCM10023195_66360</name>
</gene>
<organism evidence="2 3">
    <name type="scientific">Actinoallomurus liliacearum</name>
    <dbReference type="NCBI Taxonomy" id="1080073"/>
    <lineage>
        <taxon>Bacteria</taxon>
        <taxon>Bacillati</taxon>
        <taxon>Actinomycetota</taxon>
        <taxon>Actinomycetes</taxon>
        <taxon>Streptosporangiales</taxon>
        <taxon>Thermomonosporaceae</taxon>
        <taxon>Actinoallomurus</taxon>
    </lineage>
</organism>
<evidence type="ECO:0000313" key="3">
    <source>
        <dbReference type="Proteomes" id="UP001500212"/>
    </source>
</evidence>
<dbReference type="RefSeq" id="WP_345363434.1">
    <property type="nucleotide sequence ID" value="NZ_BAABHJ010000027.1"/>
</dbReference>